<reference evidence="9 10" key="1">
    <citation type="submission" date="2020-04" db="EMBL/GenBank/DDBJ databases">
        <title>Bacillus sp. UniB3 isolated from commercial digestive syrup.</title>
        <authorList>
            <person name="Thorat V."/>
            <person name="Kirdat K."/>
            <person name="Tiwarekar B."/>
            <person name="Yadav A."/>
        </authorList>
    </citation>
    <scope>NUCLEOTIDE SEQUENCE [LARGE SCALE GENOMIC DNA]</scope>
    <source>
        <strain evidence="9 10">UniB3</strain>
    </source>
</reference>
<keyword evidence="5 7" id="KW-1133">Transmembrane helix</keyword>
<dbReference type="Proteomes" id="UP000588491">
    <property type="component" value="Unassembled WGS sequence"/>
</dbReference>
<protein>
    <submittedName>
        <fullName evidence="9">Type II secretion system F family protein</fullName>
    </submittedName>
</protein>
<dbReference type="GO" id="GO:0005886">
    <property type="term" value="C:plasma membrane"/>
    <property type="evidence" value="ECO:0007669"/>
    <property type="project" value="UniProtKB-SubCell"/>
</dbReference>
<dbReference type="InterPro" id="IPR047692">
    <property type="entry name" value="T4P_ComGB"/>
</dbReference>
<organism evidence="9 10">
    <name type="scientific">Niallia alba</name>
    <dbReference type="NCBI Taxonomy" id="2729105"/>
    <lineage>
        <taxon>Bacteria</taxon>
        <taxon>Bacillati</taxon>
        <taxon>Bacillota</taxon>
        <taxon>Bacilli</taxon>
        <taxon>Bacillales</taxon>
        <taxon>Bacillaceae</taxon>
        <taxon>Niallia</taxon>
    </lineage>
</organism>
<proteinExistence type="inferred from homology"/>
<keyword evidence="6 7" id="KW-0472">Membrane</keyword>
<evidence type="ECO:0000313" key="9">
    <source>
        <dbReference type="EMBL" id="NMO78439.1"/>
    </source>
</evidence>
<gene>
    <name evidence="9" type="ORF">HHU08_15755</name>
</gene>
<dbReference type="PANTHER" id="PTHR30012:SF0">
    <property type="entry name" value="TYPE II SECRETION SYSTEM PROTEIN F-RELATED"/>
    <property type="match status" value="1"/>
</dbReference>
<dbReference type="PANTHER" id="PTHR30012">
    <property type="entry name" value="GENERAL SECRETION PATHWAY PROTEIN"/>
    <property type="match status" value="1"/>
</dbReference>
<dbReference type="RefSeq" id="WP_169188828.1">
    <property type="nucleotide sequence ID" value="NZ_JABBPK010000001.1"/>
</dbReference>
<keyword evidence="3" id="KW-1003">Cell membrane</keyword>
<feature type="transmembrane region" description="Helical" evidence="7">
    <location>
        <begin position="162"/>
        <end position="183"/>
    </location>
</feature>
<evidence type="ECO:0000256" key="4">
    <source>
        <dbReference type="ARBA" id="ARBA00022692"/>
    </source>
</evidence>
<sequence>MMKKNNAWSNLEQARFLKCIGELLDRGYSMAEAVQSSCSYMPDRRMEDINACYGSLKGGDTFFENLVRLNFDRQVISFVYFAEKHGGFANAFQDASKMIQNKQDTIKKLRKILSYPVFLLLFTFVLFFFVQSILIPKFNSIFVTMNINKNFFLLFLQFIDHIIPYFCVVLLLLLFSSILYYYLYFRKSNIIVQMNLLARIPFVGKFVKHYFSYLLSIQLSYLLSSGFSIYECLQFFQENKEQRLYSEIGKITIYRLKKGVHLQHAFAPFVFLDRELLQIIRHGQENGKLDQEFYYFGNYCLTQIEENLQQTIKVLQPTLYASVGILIISIYLSVLMPMFQLLDGF</sequence>
<evidence type="ECO:0000256" key="6">
    <source>
        <dbReference type="ARBA" id="ARBA00023136"/>
    </source>
</evidence>
<dbReference type="InterPro" id="IPR003004">
    <property type="entry name" value="GspF/PilC"/>
</dbReference>
<feature type="transmembrane region" description="Helical" evidence="7">
    <location>
        <begin position="112"/>
        <end position="135"/>
    </location>
</feature>
<dbReference type="InterPro" id="IPR042094">
    <property type="entry name" value="T2SS_GspF_sf"/>
</dbReference>
<comment type="similarity">
    <text evidence="2">Belongs to the GSP F family.</text>
</comment>
<dbReference type="AlphaFoldDB" id="A0A7Y0PPF2"/>
<dbReference type="NCBIfam" id="NF041012">
    <property type="entry name" value="T4P_ComGB"/>
    <property type="match status" value="1"/>
</dbReference>
<evidence type="ECO:0000313" key="10">
    <source>
        <dbReference type="Proteomes" id="UP000588491"/>
    </source>
</evidence>
<evidence type="ECO:0000256" key="3">
    <source>
        <dbReference type="ARBA" id="ARBA00022475"/>
    </source>
</evidence>
<keyword evidence="4 7" id="KW-0812">Transmembrane</keyword>
<feature type="domain" description="Type II secretion system protein GspF" evidence="8">
    <location>
        <begin position="218"/>
        <end position="337"/>
    </location>
</feature>
<keyword evidence="10" id="KW-1185">Reference proteome</keyword>
<evidence type="ECO:0000256" key="2">
    <source>
        <dbReference type="ARBA" id="ARBA00005745"/>
    </source>
</evidence>
<comment type="caution">
    <text evidence="9">The sequence shown here is derived from an EMBL/GenBank/DDBJ whole genome shotgun (WGS) entry which is preliminary data.</text>
</comment>
<accession>A0A7Y0PPF2</accession>
<evidence type="ECO:0000259" key="8">
    <source>
        <dbReference type="Pfam" id="PF00482"/>
    </source>
</evidence>
<evidence type="ECO:0000256" key="1">
    <source>
        <dbReference type="ARBA" id="ARBA00004651"/>
    </source>
</evidence>
<dbReference type="PRINTS" id="PR00812">
    <property type="entry name" value="BCTERIALGSPF"/>
</dbReference>
<feature type="transmembrane region" description="Helical" evidence="7">
    <location>
        <begin position="319"/>
        <end position="339"/>
    </location>
</feature>
<comment type="subcellular location">
    <subcellularLocation>
        <location evidence="1">Cell membrane</location>
        <topology evidence="1">Multi-pass membrane protein</topology>
    </subcellularLocation>
</comment>
<evidence type="ECO:0000256" key="7">
    <source>
        <dbReference type="SAM" id="Phobius"/>
    </source>
</evidence>
<dbReference type="InterPro" id="IPR018076">
    <property type="entry name" value="T2SS_GspF_dom"/>
</dbReference>
<dbReference type="Gene3D" id="1.20.81.30">
    <property type="entry name" value="Type II secretion system (T2SS), domain F"/>
    <property type="match status" value="2"/>
</dbReference>
<dbReference type="Pfam" id="PF00482">
    <property type="entry name" value="T2SSF"/>
    <property type="match status" value="2"/>
</dbReference>
<name>A0A7Y0PPF2_9BACI</name>
<feature type="domain" description="Type II secretion system protein GspF" evidence="8">
    <location>
        <begin position="16"/>
        <end position="136"/>
    </location>
</feature>
<evidence type="ECO:0000256" key="5">
    <source>
        <dbReference type="ARBA" id="ARBA00022989"/>
    </source>
</evidence>
<dbReference type="EMBL" id="JABBPK010000001">
    <property type="protein sequence ID" value="NMO78439.1"/>
    <property type="molecule type" value="Genomic_DNA"/>
</dbReference>